<dbReference type="RefSeq" id="WP_084371285.1">
    <property type="nucleotide sequence ID" value="NZ_FWYF01000001.1"/>
</dbReference>
<organism evidence="2 3">
    <name type="scientific">Reichenbachiella faecimaris</name>
    <dbReference type="NCBI Taxonomy" id="692418"/>
    <lineage>
        <taxon>Bacteria</taxon>
        <taxon>Pseudomonadati</taxon>
        <taxon>Bacteroidota</taxon>
        <taxon>Cytophagia</taxon>
        <taxon>Cytophagales</taxon>
        <taxon>Reichenbachiellaceae</taxon>
        <taxon>Reichenbachiella</taxon>
    </lineage>
</organism>
<dbReference type="InterPro" id="IPR034660">
    <property type="entry name" value="DinB/YfiT-like"/>
</dbReference>
<sequence>MITRTKWFDRKFETITDSSLLLDIIERLEGTGLRIEHKLHNSGSAYLQSTANHKWSIKKQIGHLGDLEPLWLERIKQIKAGMADLKAADLSNRKTEEAAHDAKKVKELIADFTRQRTKLIEELRASTADQLKHESKHPRLDKPMKLVDLAYFVAEHDDHHLATIQEMLTAK</sequence>
<dbReference type="EMBL" id="FWYF01000001">
    <property type="protein sequence ID" value="SMD32631.1"/>
    <property type="molecule type" value="Genomic_DNA"/>
</dbReference>
<dbReference type="InterPro" id="IPR024775">
    <property type="entry name" value="DinB-like"/>
</dbReference>
<reference evidence="2 3" key="1">
    <citation type="submission" date="2017-04" db="EMBL/GenBank/DDBJ databases">
        <authorList>
            <person name="Afonso C.L."/>
            <person name="Miller P.J."/>
            <person name="Scott M.A."/>
            <person name="Spackman E."/>
            <person name="Goraichik I."/>
            <person name="Dimitrov K.M."/>
            <person name="Suarez D.L."/>
            <person name="Swayne D.E."/>
        </authorList>
    </citation>
    <scope>NUCLEOTIDE SEQUENCE [LARGE SCALE GENOMIC DNA]</scope>
    <source>
        <strain evidence="2 3">DSM 26133</strain>
    </source>
</reference>
<keyword evidence="3" id="KW-1185">Reference proteome</keyword>
<proteinExistence type="predicted"/>
<dbReference type="AlphaFoldDB" id="A0A1W2G7Q4"/>
<name>A0A1W2G7Q4_REIFA</name>
<protein>
    <submittedName>
        <fullName evidence="2">DinB superfamily protein</fullName>
    </submittedName>
</protein>
<dbReference type="Proteomes" id="UP000192472">
    <property type="component" value="Unassembled WGS sequence"/>
</dbReference>
<dbReference type="Pfam" id="PF12867">
    <property type="entry name" value="DinB_2"/>
    <property type="match status" value="1"/>
</dbReference>
<feature type="domain" description="DinB-like" evidence="1">
    <location>
        <begin position="46"/>
        <end position="164"/>
    </location>
</feature>
<accession>A0A1W2G7Q4</accession>
<evidence type="ECO:0000313" key="2">
    <source>
        <dbReference type="EMBL" id="SMD32631.1"/>
    </source>
</evidence>
<gene>
    <name evidence="2" type="ORF">SAMN04488029_0981</name>
</gene>
<dbReference type="STRING" id="692418.SAMN04488029_0981"/>
<dbReference type="Gene3D" id="1.20.120.450">
    <property type="entry name" value="dinb family like domain"/>
    <property type="match status" value="1"/>
</dbReference>
<dbReference type="SUPFAM" id="SSF109854">
    <property type="entry name" value="DinB/YfiT-like putative metalloenzymes"/>
    <property type="match status" value="1"/>
</dbReference>
<evidence type="ECO:0000313" key="3">
    <source>
        <dbReference type="Proteomes" id="UP000192472"/>
    </source>
</evidence>
<dbReference type="OrthoDB" id="1431064at2"/>
<evidence type="ECO:0000259" key="1">
    <source>
        <dbReference type="Pfam" id="PF12867"/>
    </source>
</evidence>